<feature type="compositionally biased region" description="Low complexity" evidence="1">
    <location>
        <begin position="522"/>
        <end position="550"/>
    </location>
</feature>
<dbReference type="EMBL" id="MIKG01000020">
    <property type="protein sequence ID" value="RAO72594.1"/>
    <property type="molecule type" value="Genomic_DNA"/>
</dbReference>
<proteinExistence type="predicted"/>
<feature type="region of interest" description="Disordered" evidence="1">
    <location>
        <begin position="460"/>
        <end position="488"/>
    </location>
</feature>
<dbReference type="AlphaFoldDB" id="A0A364L9V7"/>
<feature type="compositionally biased region" description="Basic residues" evidence="1">
    <location>
        <begin position="211"/>
        <end position="222"/>
    </location>
</feature>
<evidence type="ECO:0000256" key="1">
    <source>
        <dbReference type="SAM" id="MobiDB-lite"/>
    </source>
</evidence>
<comment type="caution">
    <text evidence="2">The sequence shown here is derived from an EMBL/GenBank/DDBJ whole genome shotgun (WGS) entry which is preliminary data.</text>
</comment>
<name>A0A364L9V7_TALAM</name>
<sequence>MEPPRKRQRLSPDPRNDVDLQIARARNDQKLKSLFEGIFEKYGKDFSDIGDEIDLSTGEIVVNKGHVQHMEHEDDTGELTGAESENEGEASHNEQDGTEDWDTSFQKARKALLSLGSKDVEAAIEVSPVETPVSRPTDPQWQAPEIDANFWTPPKKELPKEVHQTPRAERPKSPPSAASVWAVRTPGRPRGSTSKKVPASKGQSTSSSKKTSARAKPKRKSPLKLDWNFAHIQDDNSDSDDPLQDDTLPSSIHSNKVRGRKSVSITPKALSVISNNVLDTTPKRQGKGGDKKKIRHAEQIEPVPDTPEVLSSSPAILNETPTHRRYPVNFDSPSTIKLDEVILTPDEVKVIVRFKCESVTGLCMEDIVEHLPGRTLDDLLNWADHHSLLFLSNGSVTNAGWSTDDLKKLDEFADESGMWWRDIQISFPCRSRKEIEKQMIRIWTERILEEQQRIKDEEEAMELARKKRKHSQTPYSDDNDPALRTGDVMTNDDLEDLLEEELDNDWSSISAIGVRPHEYGASSSPRKSPQKSSPMKSSPRKSSASPRKYY</sequence>
<evidence type="ECO:0008006" key="4">
    <source>
        <dbReference type="Google" id="ProtNLM"/>
    </source>
</evidence>
<dbReference type="Gene3D" id="1.10.20.10">
    <property type="entry name" value="Histone, subunit A"/>
    <property type="match status" value="1"/>
</dbReference>
<organism evidence="2 3">
    <name type="scientific">Talaromyces amestolkiae</name>
    <dbReference type="NCBI Taxonomy" id="1196081"/>
    <lineage>
        <taxon>Eukaryota</taxon>
        <taxon>Fungi</taxon>
        <taxon>Dikarya</taxon>
        <taxon>Ascomycota</taxon>
        <taxon>Pezizomycotina</taxon>
        <taxon>Eurotiomycetes</taxon>
        <taxon>Eurotiomycetidae</taxon>
        <taxon>Eurotiales</taxon>
        <taxon>Trichocomaceae</taxon>
        <taxon>Talaromyces</taxon>
        <taxon>Talaromyces sect. Talaromyces</taxon>
    </lineage>
</organism>
<feature type="region of interest" description="Disordered" evidence="1">
    <location>
        <begin position="128"/>
        <end position="263"/>
    </location>
</feature>
<dbReference type="GO" id="GO:0042393">
    <property type="term" value="F:histone binding"/>
    <property type="evidence" value="ECO:0007669"/>
    <property type="project" value="InterPro"/>
</dbReference>
<dbReference type="Pfam" id="PF10384">
    <property type="entry name" value="Scm3"/>
    <property type="match status" value="1"/>
</dbReference>
<dbReference type="GO" id="GO:0005634">
    <property type="term" value="C:nucleus"/>
    <property type="evidence" value="ECO:0007669"/>
    <property type="project" value="InterPro"/>
</dbReference>
<feature type="compositionally biased region" description="Basic and acidic residues" evidence="1">
    <location>
        <begin position="154"/>
        <end position="172"/>
    </location>
</feature>
<dbReference type="Proteomes" id="UP000249363">
    <property type="component" value="Unassembled WGS sequence"/>
</dbReference>
<gene>
    <name evidence="2" type="ORF">BHQ10_008606</name>
</gene>
<evidence type="ECO:0000313" key="3">
    <source>
        <dbReference type="Proteomes" id="UP000249363"/>
    </source>
</evidence>
<protein>
    <recommendedName>
        <fullName evidence="4">Myb-like domain-containing protein</fullName>
    </recommendedName>
</protein>
<dbReference type="RefSeq" id="XP_040737108.1">
    <property type="nucleotide sequence ID" value="XM_040881430.1"/>
</dbReference>
<dbReference type="PANTHER" id="PTHR15992">
    <property type="entry name" value="HOLLIDAY JUNCTION RECOGNITION PROTEIN"/>
    <property type="match status" value="1"/>
</dbReference>
<evidence type="ECO:0000313" key="2">
    <source>
        <dbReference type="EMBL" id="RAO72594.1"/>
    </source>
</evidence>
<feature type="compositionally biased region" description="Low complexity" evidence="1">
    <location>
        <begin position="199"/>
        <end position="210"/>
    </location>
</feature>
<reference evidence="2 3" key="1">
    <citation type="journal article" date="2017" name="Biotechnol. Biofuels">
        <title>Differential beta-glucosidase expression as a function of carbon source availability in Talaromyces amestolkiae: a genomic and proteomic approach.</title>
        <authorList>
            <person name="de Eugenio L.I."/>
            <person name="Mendez-Liter J.A."/>
            <person name="Nieto-Dominguez M."/>
            <person name="Alonso L."/>
            <person name="Gil-Munoz J."/>
            <person name="Barriuso J."/>
            <person name="Prieto A."/>
            <person name="Martinez M.J."/>
        </authorList>
    </citation>
    <scope>NUCLEOTIDE SEQUENCE [LARGE SCALE GENOMIC DNA]</scope>
    <source>
        <strain evidence="2 3">CIB</strain>
    </source>
</reference>
<dbReference type="InterPro" id="IPR009072">
    <property type="entry name" value="Histone-fold"/>
</dbReference>
<dbReference type="GeneID" id="63797820"/>
<feature type="region of interest" description="Disordered" evidence="1">
    <location>
        <begin position="516"/>
        <end position="550"/>
    </location>
</feature>
<accession>A0A364L9V7</accession>
<dbReference type="PANTHER" id="PTHR15992:SF5">
    <property type="entry name" value="HOLLIDAY JUNCTION RECOGNITION PROTEIN"/>
    <property type="match status" value="1"/>
</dbReference>
<keyword evidence="3" id="KW-1185">Reference proteome</keyword>
<feature type="region of interest" description="Disordered" evidence="1">
    <location>
        <begin position="67"/>
        <end position="105"/>
    </location>
</feature>
<dbReference type="InterPro" id="IPR018465">
    <property type="entry name" value="Scm3/HJURP"/>
</dbReference>
<dbReference type="OrthoDB" id="2420608at2759"/>
<feature type="compositionally biased region" description="Acidic residues" evidence="1">
    <location>
        <begin position="235"/>
        <end position="244"/>
    </location>
</feature>
<dbReference type="GO" id="GO:0046982">
    <property type="term" value="F:protein heterodimerization activity"/>
    <property type="evidence" value="ECO:0007669"/>
    <property type="project" value="InterPro"/>
</dbReference>